<evidence type="ECO:0000256" key="3">
    <source>
        <dbReference type="ARBA" id="ARBA00022840"/>
    </source>
</evidence>
<proteinExistence type="inferred from homology"/>
<dbReference type="FunFam" id="3.40.50.300:FF:000418">
    <property type="entry name" value="Iron-sulfur cluster carrier protein"/>
    <property type="match status" value="1"/>
</dbReference>
<dbReference type="Pfam" id="PF10609">
    <property type="entry name" value="ParA"/>
    <property type="match status" value="1"/>
</dbReference>
<dbReference type="HAMAP" id="MF_02040">
    <property type="entry name" value="Mrp_NBP35"/>
    <property type="match status" value="1"/>
</dbReference>
<comment type="function">
    <text evidence="7">Binds and transfers iron-sulfur (Fe-S) clusters to target apoproteins. Can hydrolyze ATP.</text>
</comment>
<dbReference type="InterPro" id="IPR044304">
    <property type="entry name" value="NUBPL-like"/>
</dbReference>
<dbReference type="GO" id="GO:0016887">
    <property type="term" value="F:ATP hydrolysis activity"/>
    <property type="evidence" value="ECO:0007669"/>
    <property type="project" value="UniProtKB-UniRule"/>
</dbReference>
<evidence type="ECO:0000256" key="6">
    <source>
        <dbReference type="ARBA" id="ARBA00024036"/>
    </source>
</evidence>
<dbReference type="PROSITE" id="PS01215">
    <property type="entry name" value="MRP"/>
    <property type="match status" value="1"/>
</dbReference>
<dbReference type="GO" id="GO:0016226">
    <property type="term" value="P:iron-sulfur cluster assembly"/>
    <property type="evidence" value="ECO:0007669"/>
    <property type="project" value="InterPro"/>
</dbReference>
<evidence type="ECO:0000256" key="1">
    <source>
        <dbReference type="ARBA" id="ARBA00022723"/>
    </source>
</evidence>
<dbReference type="RefSeq" id="WP_182170552.1">
    <property type="nucleotide sequence ID" value="NZ_JACFXU010000013.1"/>
</dbReference>
<sequence length="271" mass="28327">MNQIKHIIAIASGKGGVGKSTTAVNLALALKADGAAVGLLDADIYGPSQQHMLGIPEGTKPEQQGGQYLFPIEAHGLKTMSMGYLAGERTPMVWRGPMAGSALVQMLEQTLWGELDYLVIDMPPGTGDIQLTLSQKATVAGAVIVTTPQDIALLDARKGIEMFRKVDVPILGIIENMAVHVCTQCGHSEHIFGAEGGRRVAADYGVPLLASLPLALSIREQTDAGKPTVVSAPDSAEAASYFAAARAIEAALAKQGTAAVQQFPNISISDD</sequence>
<dbReference type="EMBL" id="JACFXU010000013">
    <property type="protein sequence ID" value="MBA6412811.1"/>
    <property type="molecule type" value="Genomic_DNA"/>
</dbReference>
<name>A0A7W2TVS7_9GAMM</name>
<dbReference type="Gene3D" id="3.40.50.300">
    <property type="entry name" value="P-loop containing nucleotide triphosphate hydrolases"/>
    <property type="match status" value="1"/>
</dbReference>
<comment type="similarity">
    <text evidence="6 7">Belongs to the Mrp/NBP35 ATP-binding proteins family.</text>
</comment>
<evidence type="ECO:0000256" key="2">
    <source>
        <dbReference type="ARBA" id="ARBA00022741"/>
    </source>
</evidence>
<dbReference type="PANTHER" id="PTHR42961">
    <property type="entry name" value="IRON-SULFUR PROTEIN NUBPL"/>
    <property type="match status" value="1"/>
</dbReference>
<feature type="binding site" evidence="7">
    <location>
        <begin position="13"/>
        <end position="20"/>
    </location>
    <ligand>
        <name>ATP</name>
        <dbReference type="ChEBI" id="CHEBI:30616"/>
    </ligand>
</feature>
<evidence type="ECO:0000256" key="7">
    <source>
        <dbReference type="HAMAP-Rule" id="MF_02040"/>
    </source>
</evidence>
<protein>
    <recommendedName>
        <fullName evidence="7">Iron-sulfur cluster carrier protein</fullName>
    </recommendedName>
</protein>
<dbReference type="GO" id="GO:0140663">
    <property type="term" value="F:ATP-dependent FeS chaperone activity"/>
    <property type="evidence" value="ECO:0007669"/>
    <property type="project" value="InterPro"/>
</dbReference>
<dbReference type="GO" id="GO:0051539">
    <property type="term" value="F:4 iron, 4 sulfur cluster binding"/>
    <property type="evidence" value="ECO:0007669"/>
    <property type="project" value="TreeGrafter"/>
</dbReference>
<keyword evidence="7" id="KW-0378">Hydrolase</keyword>
<evidence type="ECO:0000313" key="9">
    <source>
        <dbReference type="Proteomes" id="UP000539350"/>
    </source>
</evidence>
<keyword evidence="5 7" id="KW-0411">Iron-sulfur</keyword>
<dbReference type="InterPro" id="IPR000808">
    <property type="entry name" value="Mrp-like_CS"/>
</dbReference>
<dbReference type="AlphaFoldDB" id="A0A7W2TVS7"/>
<dbReference type="GO" id="GO:0046872">
    <property type="term" value="F:metal ion binding"/>
    <property type="evidence" value="ECO:0007669"/>
    <property type="project" value="UniProtKB-KW"/>
</dbReference>
<reference evidence="8 9" key="1">
    <citation type="submission" date="2020-07" db="EMBL/GenBank/DDBJ databases">
        <title>Halieaceae bacterium, F7430, whole genome shotgun sequencing project.</title>
        <authorList>
            <person name="Jiang S."/>
            <person name="Liu Z.W."/>
            <person name="Du Z.J."/>
        </authorList>
    </citation>
    <scope>NUCLEOTIDE SEQUENCE [LARGE SCALE GENOMIC DNA]</scope>
    <source>
        <strain evidence="8 9">F7430</strain>
    </source>
</reference>
<dbReference type="PANTHER" id="PTHR42961:SF2">
    <property type="entry name" value="IRON-SULFUR PROTEIN NUBPL"/>
    <property type="match status" value="1"/>
</dbReference>
<gene>
    <name evidence="8" type="primary">apbC</name>
    <name evidence="8" type="ORF">H2508_06745</name>
</gene>
<organism evidence="8 9">
    <name type="scientific">Sediminihaliea albiluteola</name>
    <dbReference type="NCBI Taxonomy" id="2758564"/>
    <lineage>
        <taxon>Bacteria</taxon>
        <taxon>Pseudomonadati</taxon>
        <taxon>Pseudomonadota</taxon>
        <taxon>Gammaproteobacteria</taxon>
        <taxon>Cellvibrionales</taxon>
        <taxon>Halieaceae</taxon>
        <taxon>Sediminihaliea</taxon>
    </lineage>
</organism>
<evidence type="ECO:0000313" key="8">
    <source>
        <dbReference type="EMBL" id="MBA6412811.1"/>
    </source>
</evidence>
<dbReference type="Proteomes" id="UP000539350">
    <property type="component" value="Unassembled WGS sequence"/>
</dbReference>
<dbReference type="InterPro" id="IPR027417">
    <property type="entry name" value="P-loop_NTPase"/>
</dbReference>
<comment type="caution">
    <text evidence="8">The sequence shown here is derived from an EMBL/GenBank/DDBJ whole genome shotgun (WGS) entry which is preliminary data.</text>
</comment>
<keyword evidence="4 7" id="KW-0408">Iron</keyword>
<dbReference type="GO" id="GO:0005524">
    <property type="term" value="F:ATP binding"/>
    <property type="evidence" value="ECO:0007669"/>
    <property type="project" value="UniProtKB-UniRule"/>
</dbReference>
<dbReference type="GO" id="GO:0005829">
    <property type="term" value="C:cytosol"/>
    <property type="evidence" value="ECO:0007669"/>
    <property type="project" value="TreeGrafter"/>
</dbReference>
<dbReference type="InterPro" id="IPR019591">
    <property type="entry name" value="Mrp/NBP35_ATP-bd"/>
</dbReference>
<dbReference type="NCBIfam" id="NF008669">
    <property type="entry name" value="PRK11670.1"/>
    <property type="match status" value="1"/>
</dbReference>
<comment type="subunit">
    <text evidence="7">Homodimer.</text>
</comment>
<keyword evidence="1 7" id="KW-0479">Metal-binding</keyword>
<dbReference type="CDD" id="cd02037">
    <property type="entry name" value="Mrp_NBP35"/>
    <property type="match status" value="1"/>
</dbReference>
<accession>A0A7W2TVS7</accession>
<keyword evidence="3 7" id="KW-0067">ATP-binding</keyword>
<evidence type="ECO:0000256" key="4">
    <source>
        <dbReference type="ARBA" id="ARBA00023004"/>
    </source>
</evidence>
<dbReference type="SUPFAM" id="SSF52540">
    <property type="entry name" value="P-loop containing nucleoside triphosphate hydrolases"/>
    <property type="match status" value="1"/>
</dbReference>
<evidence type="ECO:0000256" key="5">
    <source>
        <dbReference type="ARBA" id="ARBA00023014"/>
    </source>
</evidence>
<keyword evidence="2 7" id="KW-0547">Nucleotide-binding</keyword>
<dbReference type="InterPro" id="IPR033756">
    <property type="entry name" value="YlxH/NBP35"/>
</dbReference>
<keyword evidence="9" id="KW-1185">Reference proteome</keyword>